<dbReference type="InterPro" id="IPR027483">
    <property type="entry name" value="PInositol-4-P-4/5-kinase_C_sf"/>
</dbReference>
<dbReference type="GO" id="GO:0016308">
    <property type="term" value="F:1-phosphatidylinositol-4-phosphate 5-kinase activity"/>
    <property type="evidence" value="ECO:0007669"/>
    <property type="project" value="UniProtKB-EC"/>
</dbReference>
<evidence type="ECO:0000313" key="4">
    <source>
        <dbReference type="EMBL" id="RVW17650.1"/>
    </source>
</evidence>
<dbReference type="InterPro" id="IPR002498">
    <property type="entry name" value="PInositol-4-P-4/5-kinase_core"/>
</dbReference>
<keyword evidence="2 4" id="KW-0418">Kinase</keyword>
<sequence length="203" mass="22270">MIDSGLCSLHNIVGAFFGQLLFVGHMLVEKRSLQATVFALMGSSLMIRLLACPPAVKGWKPLIRLGANMPARAERMARRSDFDQYTPGGGSSLTPSRSGEVYEVVLYFGIIDILQDYDISKKLEHATNPCKLTLPQSQLLIQNSTQRELGIERYLPIESGVPLLGGKLLGDLCSSQQAETNGLWAQHDLSIEASENKVDYSTD</sequence>
<dbReference type="SUPFAM" id="SSF56104">
    <property type="entry name" value="SAICAR synthase-like"/>
    <property type="match status" value="1"/>
</dbReference>
<dbReference type="Gene3D" id="3.30.810.10">
    <property type="entry name" value="2-Layer Sandwich"/>
    <property type="match status" value="1"/>
</dbReference>
<evidence type="ECO:0000259" key="3">
    <source>
        <dbReference type="Pfam" id="PF01504"/>
    </source>
</evidence>
<evidence type="ECO:0000256" key="2">
    <source>
        <dbReference type="ARBA" id="ARBA00022777"/>
    </source>
</evidence>
<comment type="caution">
    <text evidence="4">The sequence shown here is derived from an EMBL/GenBank/DDBJ whole genome shotgun (WGS) entry which is preliminary data.</text>
</comment>
<dbReference type="Proteomes" id="UP000288805">
    <property type="component" value="Unassembled WGS sequence"/>
</dbReference>
<evidence type="ECO:0000313" key="5">
    <source>
        <dbReference type="Proteomes" id="UP000288805"/>
    </source>
</evidence>
<dbReference type="Pfam" id="PF01504">
    <property type="entry name" value="PIP5K"/>
    <property type="match status" value="1"/>
</dbReference>
<evidence type="ECO:0000256" key="1">
    <source>
        <dbReference type="ARBA" id="ARBA00012172"/>
    </source>
</evidence>
<dbReference type="AlphaFoldDB" id="A0A438C322"/>
<protein>
    <recommendedName>
        <fullName evidence="1">1-phosphatidylinositol-4-phosphate 5-kinase</fullName>
        <ecNumber evidence="1">2.7.1.68</ecNumber>
    </recommendedName>
</protein>
<dbReference type="InterPro" id="IPR023610">
    <property type="entry name" value="PInositol-4/5-P-5/4-kinase"/>
</dbReference>
<organism evidence="4 5">
    <name type="scientific">Vitis vinifera</name>
    <name type="common">Grape</name>
    <dbReference type="NCBI Taxonomy" id="29760"/>
    <lineage>
        <taxon>Eukaryota</taxon>
        <taxon>Viridiplantae</taxon>
        <taxon>Streptophyta</taxon>
        <taxon>Embryophyta</taxon>
        <taxon>Tracheophyta</taxon>
        <taxon>Spermatophyta</taxon>
        <taxon>Magnoliopsida</taxon>
        <taxon>eudicotyledons</taxon>
        <taxon>Gunneridae</taxon>
        <taxon>Pentapetalae</taxon>
        <taxon>rosids</taxon>
        <taxon>Vitales</taxon>
        <taxon>Vitaceae</taxon>
        <taxon>Viteae</taxon>
        <taxon>Vitis</taxon>
    </lineage>
</organism>
<dbReference type="EMBL" id="QGNW01002574">
    <property type="protein sequence ID" value="RVW17650.1"/>
    <property type="molecule type" value="Genomic_DNA"/>
</dbReference>
<gene>
    <name evidence="4" type="primary">PIP5K2</name>
    <name evidence="4" type="ORF">CK203_071814</name>
</gene>
<reference evidence="4 5" key="1">
    <citation type="journal article" date="2018" name="PLoS Genet.">
        <title>Population sequencing reveals clonal diversity and ancestral inbreeding in the grapevine cultivar Chardonnay.</title>
        <authorList>
            <person name="Roach M.J."/>
            <person name="Johnson D.L."/>
            <person name="Bohlmann J."/>
            <person name="van Vuuren H.J."/>
            <person name="Jones S.J."/>
            <person name="Pretorius I.S."/>
            <person name="Schmidt S.A."/>
            <person name="Borneman A.R."/>
        </authorList>
    </citation>
    <scope>NUCLEOTIDE SEQUENCE [LARGE SCALE GENOMIC DNA]</scope>
    <source>
        <strain evidence="5">cv. Chardonnay</strain>
        <tissue evidence="4">Leaf</tissue>
    </source>
</reference>
<dbReference type="PANTHER" id="PTHR23086">
    <property type="entry name" value="PHOSPHATIDYLINOSITOL-4-PHOSPHATE 5-KINASE"/>
    <property type="match status" value="1"/>
</dbReference>
<proteinExistence type="predicted"/>
<accession>A0A438C322</accession>
<dbReference type="GO" id="GO:0046488">
    <property type="term" value="P:phosphatidylinositol metabolic process"/>
    <property type="evidence" value="ECO:0007669"/>
    <property type="project" value="InterPro"/>
</dbReference>
<name>A0A438C322_VITVI</name>
<dbReference type="PANTHER" id="PTHR23086:SF140">
    <property type="entry name" value="PHOSPHATIDYLINOSITOL 4-PHOSPHATE 5-KINASE 2"/>
    <property type="match status" value="1"/>
</dbReference>
<dbReference type="EC" id="2.7.1.68" evidence="1"/>
<keyword evidence="2 4" id="KW-0808">Transferase</keyword>
<feature type="domain" description="PIPK" evidence="3">
    <location>
        <begin position="77"/>
        <end position="128"/>
    </location>
</feature>